<accession>A0A411YZM4</accession>
<dbReference type="AlphaFoldDB" id="A0A411YZM4"/>
<evidence type="ECO:0000313" key="3">
    <source>
        <dbReference type="Proteomes" id="UP000284547"/>
    </source>
</evidence>
<reference evidence="2 3" key="1">
    <citation type="submission" date="2018-08" db="EMBL/GenBank/DDBJ databases">
        <title>Flavobacterium tibetense sp. nov., isolated from a wetland YonghuCo on Tibetan Plateau.</title>
        <authorList>
            <person name="Phurbu D."/>
            <person name="Lu H."/>
            <person name="Xing P."/>
        </authorList>
    </citation>
    <scope>NUCLEOTIDE SEQUENCE [LARGE SCALE GENOMIC DNA]</scope>
    <source>
        <strain evidence="2 3">DJC</strain>
    </source>
</reference>
<gene>
    <name evidence="2" type="ORF">D1012_15790</name>
</gene>
<evidence type="ECO:0000313" key="2">
    <source>
        <dbReference type="EMBL" id="RGP36248.1"/>
    </source>
</evidence>
<organism evidence="2 3">
    <name type="scientific">Pseudotabrizicola alkalilacus</name>
    <dbReference type="NCBI Taxonomy" id="2305252"/>
    <lineage>
        <taxon>Bacteria</taxon>
        <taxon>Pseudomonadati</taxon>
        <taxon>Pseudomonadota</taxon>
        <taxon>Alphaproteobacteria</taxon>
        <taxon>Rhodobacterales</taxon>
        <taxon>Paracoccaceae</taxon>
        <taxon>Pseudotabrizicola</taxon>
    </lineage>
</organism>
<dbReference type="EMBL" id="QWEY01000009">
    <property type="protein sequence ID" value="RGP36248.1"/>
    <property type="molecule type" value="Genomic_DNA"/>
</dbReference>
<sequence length="99" mass="10323">MSQRAFLIWLTLLGTVAALLLWLLHGGPETPSVGGGGYDLGPFVYGWLLTLLSGGWIVGAGLAGLGRRDRKASLRAFALAVVGLAVLVLTLILHGSDLN</sequence>
<comment type="caution">
    <text evidence="2">The sequence shown here is derived from an EMBL/GenBank/DDBJ whole genome shotgun (WGS) entry which is preliminary data.</text>
</comment>
<proteinExistence type="predicted"/>
<feature type="transmembrane region" description="Helical" evidence="1">
    <location>
        <begin position="42"/>
        <end position="65"/>
    </location>
</feature>
<dbReference type="RefSeq" id="WP_118154358.1">
    <property type="nucleotide sequence ID" value="NZ_QWEY01000009.1"/>
</dbReference>
<keyword evidence="1" id="KW-0812">Transmembrane</keyword>
<keyword evidence="1" id="KW-1133">Transmembrane helix</keyword>
<protein>
    <submittedName>
        <fullName evidence="2">Uncharacterized protein</fullName>
    </submittedName>
</protein>
<evidence type="ECO:0000256" key="1">
    <source>
        <dbReference type="SAM" id="Phobius"/>
    </source>
</evidence>
<name>A0A411YZM4_9RHOB</name>
<dbReference type="Proteomes" id="UP000284547">
    <property type="component" value="Unassembled WGS sequence"/>
</dbReference>
<keyword evidence="1" id="KW-0472">Membrane</keyword>
<feature type="transmembrane region" description="Helical" evidence="1">
    <location>
        <begin position="77"/>
        <end position="96"/>
    </location>
</feature>
<keyword evidence="3" id="KW-1185">Reference proteome</keyword>